<dbReference type="PANTHER" id="PTHR13479">
    <property type="entry name" value="30S RIBOSOMAL PROTEIN S18"/>
    <property type="match status" value="1"/>
</dbReference>
<dbReference type="GO" id="GO:0070181">
    <property type="term" value="F:small ribosomal subunit rRNA binding"/>
    <property type="evidence" value="ECO:0007669"/>
    <property type="project" value="TreeGrafter"/>
</dbReference>
<evidence type="ECO:0000313" key="3">
    <source>
        <dbReference type="EMBL" id="KAK3799249.1"/>
    </source>
</evidence>
<reference evidence="3" key="1">
    <citation type="journal article" date="2023" name="G3 (Bethesda)">
        <title>A reference genome for the long-term kleptoplast-retaining sea slug Elysia crispata morphotype clarki.</title>
        <authorList>
            <person name="Eastman K.E."/>
            <person name="Pendleton A.L."/>
            <person name="Shaikh M.A."/>
            <person name="Suttiyut T."/>
            <person name="Ogas R."/>
            <person name="Tomko P."/>
            <person name="Gavelis G."/>
            <person name="Widhalm J.R."/>
            <person name="Wisecaver J.H."/>
        </authorList>
    </citation>
    <scope>NUCLEOTIDE SEQUENCE</scope>
    <source>
        <strain evidence="3">ECLA1</strain>
    </source>
</reference>
<dbReference type="GO" id="GO:0032543">
    <property type="term" value="P:mitochondrial translation"/>
    <property type="evidence" value="ECO:0007669"/>
    <property type="project" value="TreeGrafter"/>
</dbReference>
<protein>
    <recommendedName>
        <fullName evidence="5">28S ribosomal protein S18a, mitochondrial</fullName>
    </recommendedName>
</protein>
<dbReference type="EMBL" id="JAWDGP010000590">
    <property type="protein sequence ID" value="KAK3799249.1"/>
    <property type="molecule type" value="Genomic_DNA"/>
</dbReference>
<dbReference type="InterPro" id="IPR001648">
    <property type="entry name" value="Ribosomal_bS18"/>
</dbReference>
<keyword evidence="2" id="KW-0687">Ribonucleoprotein</keyword>
<keyword evidence="4" id="KW-1185">Reference proteome</keyword>
<dbReference type="AlphaFoldDB" id="A0AAE1B4J6"/>
<dbReference type="Pfam" id="PF01084">
    <property type="entry name" value="Ribosomal_S18"/>
    <property type="match status" value="1"/>
</dbReference>
<proteinExistence type="predicted"/>
<dbReference type="PANTHER" id="PTHR13479:SF66">
    <property type="entry name" value="LARGE RIBOSOMAL SUBUNIT PROTEIN ML66"/>
    <property type="match status" value="1"/>
</dbReference>
<name>A0AAE1B4J6_9GAST</name>
<evidence type="ECO:0000256" key="2">
    <source>
        <dbReference type="ARBA" id="ARBA00023274"/>
    </source>
</evidence>
<dbReference type="GO" id="GO:0003735">
    <property type="term" value="F:structural constituent of ribosome"/>
    <property type="evidence" value="ECO:0007669"/>
    <property type="project" value="InterPro"/>
</dbReference>
<dbReference type="InterPro" id="IPR036870">
    <property type="entry name" value="Ribosomal_bS18_sf"/>
</dbReference>
<dbReference type="GO" id="GO:0005763">
    <property type="term" value="C:mitochondrial small ribosomal subunit"/>
    <property type="evidence" value="ECO:0007669"/>
    <property type="project" value="TreeGrafter"/>
</dbReference>
<sequence>MATSIKAAKAVTLKNFIKTFTFLPNKSRCLSTTGITRAKKIQVIKTGSVTVVEGVKLEEKSQVVREIKAPTGCPLCEFQDSLTYRDVLILQQFLSPDGKILPRHVTGVCFTMQWKLQNILYQSYSAGLLPKYCPELPVNEDPTHYLKNYKWRKNNVYYEDFSIENPL</sequence>
<comment type="caution">
    <text evidence="3">The sequence shown here is derived from an EMBL/GenBank/DDBJ whole genome shotgun (WGS) entry which is preliminary data.</text>
</comment>
<dbReference type="SUPFAM" id="SSF46911">
    <property type="entry name" value="Ribosomal protein S18"/>
    <property type="match status" value="1"/>
</dbReference>
<evidence type="ECO:0000256" key="1">
    <source>
        <dbReference type="ARBA" id="ARBA00022980"/>
    </source>
</evidence>
<keyword evidence="1" id="KW-0689">Ribosomal protein</keyword>
<gene>
    <name evidence="3" type="ORF">RRG08_054375</name>
</gene>
<evidence type="ECO:0008006" key="5">
    <source>
        <dbReference type="Google" id="ProtNLM"/>
    </source>
</evidence>
<dbReference type="Proteomes" id="UP001283361">
    <property type="component" value="Unassembled WGS sequence"/>
</dbReference>
<evidence type="ECO:0000313" key="4">
    <source>
        <dbReference type="Proteomes" id="UP001283361"/>
    </source>
</evidence>
<organism evidence="3 4">
    <name type="scientific">Elysia crispata</name>
    <name type="common">lettuce slug</name>
    <dbReference type="NCBI Taxonomy" id="231223"/>
    <lineage>
        <taxon>Eukaryota</taxon>
        <taxon>Metazoa</taxon>
        <taxon>Spiralia</taxon>
        <taxon>Lophotrochozoa</taxon>
        <taxon>Mollusca</taxon>
        <taxon>Gastropoda</taxon>
        <taxon>Heterobranchia</taxon>
        <taxon>Euthyneura</taxon>
        <taxon>Panpulmonata</taxon>
        <taxon>Sacoglossa</taxon>
        <taxon>Placobranchoidea</taxon>
        <taxon>Plakobranchidae</taxon>
        <taxon>Elysia</taxon>
    </lineage>
</organism>
<dbReference type="Gene3D" id="4.10.640.10">
    <property type="entry name" value="Ribosomal protein S18"/>
    <property type="match status" value="1"/>
</dbReference>
<accession>A0AAE1B4J6</accession>